<organism evidence="3 4">
    <name type="scientific">Kineococcus rhizosphaerae</name>
    <dbReference type="NCBI Taxonomy" id="559628"/>
    <lineage>
        <taxon>Bacteria</taxon>
        <taxon>Bacillati</taxon>
        <taxon>Actinomycetota</taxon>
        <taxon>Actinomycetes</taxon>
        <taxon>Kineosporiales</taxon>
        <taxon>Kineosporiaceae</taxon>
        <taxon>Kineococcus</taxon>
    </lineage>
</organism>
<evidence type="ECO:0000313" key="4">
    <source>
        <dbReference type="Proteomes" id="UP000238083"/>
    </source>
</evidence>
<dbReference type="PROSITE" id="PS51257">
    <property type="entry name" value="PROKAR_LIPOPROTEIN"/>
    <property type="match status" value="1"/>
</dbReference>
<dbReference type="InterPro" id="IPR036514">
    <property type="entry name" value="SGNH_hydro_sf"/>
</dbReference>
<dbReference type="AlphaFoldDB" id="A0A2T0R5C1"/>
<sequence length="269" mass="27044">MRRVRGSTRFGAVFVLLLGCVAAAVPADPTSPRAAAGPPGVPGAATAQGVATAKVVALGDSVPSGAHCDCDPYPALVAQALGPAWSLDQLAEDGATSTDTAQTAQDSLATIGGGDLVLLETGANDLAPFVDADPLPTPAQVDTAVDDAVDRVTATLDRLGPTGARVVVLDYWAVGLDGDVAARTYTGPQEQVQDELTDAFDDRLAAVVGPRATVVGLRPVFHGPDGAQDPTALLADDGDHPDTAGHEAIAAAVLAALHRENATGSPNIP</sequence>
<keyword evidence="4" id="KW-1185">Reference proteome</keyword>
<keyword evidence="1" id="KW-0732">Signal</keyword>
<dbReference type="EMBL" id="PVZF01000004">
    <property type="protein sequence ID" value="PRY15917.1"/>
    <property type="molecule type" value="Genomic_DNA"/>
</dbReference>
<feature type="signal peptide" evidence="1">
    <location>
        <begin position="1"/>
        <end position="27"/>
    </location>
</feature>
<comment type="caution">
    <text evidence="3">The sequence shown here is derived from an EMBL/GenBank/DDBJ whole genome shotgun (WGS) entry which is preliminary data.</text>
</comment>
<name>A0A2T0R5C1_9ACTN</name>
<dbReference type="Pfam" id="PF13472">
    <property type="entry name" value="Lipase_GDSL_2"/>
    <property type="match status" value="1"/>
</dbReference>
<protein>
    <submittedName>
        <fullName evidence="3">Lysophospholipase L1-like esterase</fullName>
    </submittedName>
</protein>
<evidence type="ECO:0000313" key="3">
    <source>
        <dbReference type="EMBL" id="PRY15917.1"/>
    </source>
</evidence>
<accession>A0A2T0R5C1</accession>
<dbReference type="Proteomes" id="UP000238083">
    <property type="component" value="Unassembled WGS sequence"/>
</dbReference>
<feature type="chain" id="PRO_5039124216" evidence="1">
    <location>
        <begin position="28"/>
        <end position="269"/>
    </location>
</feature>
<dbReference type="CDD" id="cd00229">
    <property type="entry name" value="SGNH_hydrolase"/>
    <property type="match status" value="1"/>
</dbReference>
<feature type="domain" description="SGNH hydrolase-type esterase" evidence="2">
    <location>
        <begin position="57"/>
        <end position="248"/>
    </location>
</feature>
<evidence type="ECO:0000256" key="1">
    <source>
        <dbReference type="SAM" id="SignalP"/>
    </source>
</evidence>
<dbReference type="Gene3D" id="3.40.50.1110">
    <property type="entry name" value="SGNH hydrolase"/>
    <property type="match status" value="1"/>
</dbReference>
<evidence type="ECO:0000259" key="2">
    <source>
        <dbReference type="Pfam" id="PF13472"/>
    </source>
</evidence>
<gene>
    <name evidence="3" type="ORF">CLV37_104130</name>
</gene>
<proteinExistence type="predicted"/>
<dbReference type="InterPro" id="IPR013830">
    <property type="entry name" value="SGNH_hydro"/>
</dbReference>
<reference evidence="3 4" key="1">
    <citation type="submission" date="2018-03" db="EMBL/GenBank/DDBJ databases">
        <title>Genomic Encyclopedia of Archaeal and Bacterial Type Strains, Phase II (KMG-II): from individual species to whole genera.</title>
        <authorList>
            <person name="Goeker M."/>
        </authorList>
    </citation>
    <scope>NUCLEOTIDE SEQUENCE [LARGE SCALE GENOMIC DNA]</scope>
    <source>
        <strain evidence="3 4">DSM 19711</strain>
    </source>
</reference>
<dbReference type="SUPFAM" id="SSF52266">
    <property type="entry name" value="SGNH hydrolase"/>
    <property type="match status" value="1"/>
</dbReference>